<evidence type="ECO:0000313" key="3">
    <source>
        <dbReference type="Proteomes" id="UP001152888"/>
    </source>
</evidence>
<sequence>MAILNSNKLFLSVISLTSLLRSSFSRNNRSFSFIRSLITTSFCVLRSSLRIIAIFTYKITISGYFFICTLLMNHIFAFHTLITIFCGFFVAFYAFFTRHVFVM</sequence>
<dbReference type="AlphaFoldDB" id="A0A9P0P6E0"/>
<dbReference type="Proteomes" id="UP001152888">
    <property type="component" value="Unassembled WGS sequence"/>
</dbReference>
<feature type="transmembrane region" description="Helical" evidence="1">
    <location>
        <begin position="49"/>
        <end position="68"/>
    </location>
</feature>
<evidence type="ECO:0000256" key="1">
    <source>
        <dbReference type="SAM" id="Phobius"/>
    </source>
</evidence>
<dbReference type="EMBL" id="CAKOFQ010006742">
    <property type="protein sequence ID" value="CAH1967193.1"/>
    <property type="molecule type" value="Genomic_DNA"/>
</dbReference>
<organism evidence="2 3">
    <name type="scientific">Acanthoscelides obtectus</name>
    <name type="common">Bean weevil</name>
    <name type="synonym">Bruchus obtectus</name>
    <dbReference type="NCBI Taxonomy" id="200917"/>
    <lineage>
        <taxon>Eukaryota</taxon>
        <taxon>Metazoa</taxon>
        <taxon>Ecdysozoa</taxon>
        <taxon>Arthropoda</taxon>
        <taxon>Hexapoda</taxon>
        <taxon>Insecta</taxon>
        <taxon>Pterygota</taxon>
        <taxon>Neoptera</taxon>
        <taxon>Endopterygota</taxon>
        <taxon>Coleoptera</taxon>
        <taxon>Polyphaga</taxon>
        <taxon>Cucujiformia</taxon>
        <taxon>Chrysomeloidea</taxon>
        <taxon>Chrysomelidae</taxon>
        <taxon>Bruchinae</taxon>
        <taxon>Bruchini</taxon>
        <taxon>Acanthoscelides</taxon>
    </lineage>
</organism>
<comment type="caution">
    <text evidence="2">The sequence shown here is derived from an EMBL/GenBank/DDBJ whole genome shotgun (WGS) entry which is preliminary data.</text>
</comment>
<gene>
    <name evidence="2" type="ORF">ACAOBT_LOCUS7255</name>
</gene>
<name>A0A9P0P6E0_ACAOB</name>
<evidence type="ECO:0000313" key="2">
    <source>
        <dbReference type="EMBL" id="CAH1967193.1"/>
    </source>
</evidence>
<proteinExistence type="predicted"/>
<protein>
    <submittedName>
        <fullName evidence="2">Uncharacterized protein</fullName>
    </submittedName>
</protein>
<feature type="transmembrane region" description="Helical" evidence="1">
    <location>
        <begin position="75"/>
        <end position="96"/>
    </location>
</feature>
<keyword evidence="1" id="KW-0472">Membrane</keyword>
<keyword evidence="1" id="KW-0812">Transmembrane</keyword>
<keyword evidence="3" id="KW-1185">Reference proteome</keyword>
<reference evidence="2" key="1">
    <citation type="submission" date="2022-03" db="EMBL/GenBank/DDBJ databases">
        <authorList>
            <person name="Sayadi A."/>
        </authorList>
    </citation>
    <scope>NUCLEOTIDE SEQUENCE</scope>
</reference>
<keyword evidence="1" id="KW-1133">Transmembrane helix</keyword>
<accession>A0A9P0P6E0</accession>